<name>A0A8J4PY99_9MYCE</name>
<protein>
    <submittedName>
        <fullName evidence="13">Uncharacterized protein</fullName>
    </submittedName>
</protein>
<keyword evidence="9" id="KW-0249">Electron transport</keyword>
<dbReference type="EMBL" id="AJWJ01000155">
    <property type="protein sequence ID" value="KAF2074274.1"/>
    <property type="molecule type" value="Genomic_DNA"/>
</dbReference>
<comment type="similarity">
    <text evidence="3">Belongs to the complex I NDUFB3 subunit family.</text>
</comment>
<evidence type="ECO:0000256" key="3">
    <source>
        <dbReference type="ARBA" id="ARBA00005667"/>
    </source>
</evidence>
<comment type="caution">
    <text evidence="13">The sequence shown here is derived from an EMBL/GenBank/DDBJ whole genome shotgun (WGS) entry which is preliminary data.</text>
</comment>
<keyword evidence="7" id="KW-0677">Repeat</keyword>
<keyword evidence="12" id="KW-0472">Membrane</keyword>
<dbReference type="PANTHER" id="PTHR32134:SF169">
    <property type="entry name" value="FNIP REPEAT-CONTAINING PROTEIN-RELATED"/>
    <property type="match status" value="1"/>
</dbReference>
<evidence type="ECO:0000256" key="9">
    <source>
        <dbReference type="ARBA" id="ARBA00022982"/>
    </source>
</evidence>
<keyword evidence="8" id="KW-0999">Mitochondrion inner membrane</keyword>
<comment type="function">
    <text evidence="1">Accessory subunit of the mitochondrial membrane respiratory chain NADH dehydrogenase (Complex I), that is believed not to be involved in catalysis. Complex I functions in the transfer of electrons from NADH to the respiratory chain. The immediate electron acceptor for the enzyme is believed to be ubiquinone.</text>
</comment>
<dbReference type="AlphaFoldDB" id="A0A8J4PY99"/>
<dbReference type="Gene3D" id="3.80.10.10">
    <property type="entry name" value="Ribonuclease Inhibitor"/>
    <property type="match status" value="1"/>
</dbReference>
<keyword evidence="11" id="KW-0496">Mitochondrion</keyword>
<dbReference type="Pfam" id="PF05725">
    <property type="entry name" value="FNIP"/>
    <property type="match status" value="1"/>
</dbReference>
<keyword evidence="5" id="KW-0679">Respiratory chain</keyword>
<gene>
    <name evidence="13" type="ORF">CYY_004407</name>
</gene>
<keyword evidence="10" id="KW-1133">Transmembrane helix</keyword>
<evidence type="ECO:0000256" key="10">
    <source>
        <dbReference type="ARBA" id="ARBA00022989"/>
    </source>
</evidence>
<dbReference type="InterPro" id="IPR012576">
    <property type="entry name" value="NDUFB3"/>
</dbReference>
<dbReference type="Proteomes" id="UP000695562">
    <property type="component" value="Unassembled WGS sequence"/>
</dbReference>
<evidence type="ECO:0000256" key="7">
    <source>
        <dbReference type="ARBA" id="ARBA00022737"/>
    </source>
</evidence>
<keyword evidence="14" id="KW-1185">Reference proteome</keyword>
<keyword evidence="6" id="KW-0812">Transmembrane</keyword>
<dbReference type="GO" id="GO:0005743">
    <property type="term" value="C:mitochondrial inner membrane"/>
    <property type="evidence" value="ECO:0007669"/>
    <property type="project" value="UniProtKB-SubCell"/>
</dbReference>
<sequence>MFKDYNNIQFKSPFLKKLENLKKLYLLPMKIDPDTIPNSVTRLQLNICGTTYGLPRNIIPPNVVDLTLFTNDNNTLELATFPEGLKRLTFAGVNRSLNFSDLPKGLEYLDFGSLYQYQYNVTDLPNILHIVNLPLIHAQDIQIPQDKYKMIFGKINEWRSNPAYKPRFNTVVPGFLPAVGLFTAYCIIEAAYNSMTGPKKDHH</sequence>
<reference evidence="13" key="1">
    <citation type="submission" date="2020-01" db="EMBL/GenBank/DDBJ databases">
        <title>Development of genomics and gene disruption for Polysphondylium violaceum indicates a role for the polyketide synthase stlB in stalk morphogenesis.</title>
        <authorList>
            <person name="Narita B."/>
            <person name="Kawabe Y."/>
            <person name="Kin K."/>
            <person name="Saito T."/>
            <person name="Gibbs R."/>
            <person name="Kuspa A."/>
            <person name="Muzny D."/>
            <person name="Queller D."/>
            <person name="Richards S."/>
            <person name="Strassman J."/>
            <person name="Sucgang R."/>
            <person name="Worley K."/>
            <person name="Schaap P."/>
        </authorList>
    </citation>
    <scope>NUCLEOTIDE SEQUENCE</scope>
    <source>
        <strain evidence="13">QSvi11</strain>
    </source>
</reference>
<dbReference type="InterPro" id="IPR032675">
    <property type="entry name" value="LRR_dom_sf"/>
</dbReference>
<dbReference type="InterPro" id="IPR051251">
    <property type="entry name" value="STK_FNIP-Repeat"/>
</dbReference>
<dbReference type="GO" id="GO:0022900">
    <property type="term" value="P:electron transport chain"/>
    <property type="evidence" value="ECO:0007669"/>
    <property type="project" value="InterPro"/>
</dbReference>
<evidence type="ECO:0000256" key="6">
    <source>
        <dbReference type="ARBA" id="ARBA00022692"/>
    </source>
</evidence>
<evidence type="ECO:0000256" key="5">
    <source>
        <dbReference type="ARBA" id="ARBA00022660"/>
    </source>
</evidence>
<evidence type="ECO:0000256" key="4">
    <source>
        <dbReference type="ARBA" id="ARBA00022448"/>
    </source>
</evidence>
<proteinExistence type="inferred from homology"/>
<evidence type="ECO:0000256" key="12">
    <source>
        <dbReference type="ARBA" id="ARBA00023136"/>
    </source>
</evidence>
<evidence type="ECO:0000256" key="11">
    <source>
        <dbReference type="ARBA" id="ARBA00023128"/>
    </source>
</evidence>
<evidence type="ECO:0000313" key="14">
    <source>
        <dbReference type="Proteomes" id="UP000695562"/>
    </source>
</evidence>
<accession>A0A8J4PY99</accession>
<dbReference type="OrthoDB" id="15795at2759"/>
<dbReference type="InterPro" id="IPR008615">
    <property type="entry name" value="FNIP"/>
</dbReference>
<evidence type="ECO:0000313" key="13">
    <source>
        <dbReference type="EMBL" id="KAF2074274.1"/>
    </source>
</evidence>
<dbReference type="Pfam" id="PF08122">
    <property type="entry name" value="NDUF_B12"/>
    <property type="match status" value="1"/>
</dbReference>
<dbReference type="PANTHER" id="PTHR32134">
    <property type="entry name" value="FNIP REPEAT-CONTAINING PROTEIN"/>
    <property type="match status" value="1"/>
</dbReference>
<organism evidence="13 14">
    <name type="scientific">Polysphondylium violaceum</name>
    <dbReference type="NCBI Taxonomy" id="133409"/>
    <lineage>
        <taxon>Eukaryota</taxon>
        <taxon>Amoebozoa</taxon>
        <taxon>Evosea</taxon>
        <taxon>Eumycetozoa</taxon>
        <taxon>Dictyostelia</taxon>
        <taxon>Dictyosteliales</taxon>
        <taxon>Dictyosteliaceae</taxon>
        <taxon>Polysphondylium</taxon>
    </lineage>
</organism>
<evidence type="ECO:0000256" key="2">
    <source>
        <dbReference type="ARBA" id="ARBA00004298"/>
    </source>
</evidence>
<keyword evidence="4" id="KW-0813">Transport</keyword>
<evidence type="ECO:0000256" key="1">
    <source>
        <dbReference type="ARBA" id="ARBA00003195"/>
    </source>
</evidence>
<comment type="subcellular location">
    <subcellularLocation>
        <location evidence="2">Mitochondrion inner membrane</location>
        <topology evidence="2">Single-pass membrane protein</topology>
        <orientation evidence="2">Matrix side</orientation>
    </subcellularLocation>
</comment>
<evidence type="ECO:0000256" key="8">
    <source>
        <dbReference type="ARBA" id="ARBA00022792"/>
    </source>
</evidence>